<dbReference type="PANTHER" id="PTHR47947:SF13">
    <property type="entry name" value="CYTOCHROME P450, FAMILY 81, SUBFAMILY K, POLYPEPTIDE 1-RELATED"/>
    <property type="match status" value="1"/>
</dbReference>
<dbReference type="FunFam" id="1.10.630.10:FF:000081">
    <property type="entry name" value="Cytochrome P450 CYP81N5"/>
    <property type="match status" value="1"/>
</dbReference>
<keyword evidence="10" id="KW-1185">Reference proteome</keyword>
<comment type="similarity">
    <text evidence="1 8">Belongs to the cytochrome P450 family.</text>
</comment>
<evidence type="ECO:0000256" key="4">
    <source>
        <dbReference type="ARBA" id="ARBA00023002"/>
    </source>
</evidence>
<comment type="caution">
    <text evidence="9">The sequence shown here is derived from an EMBL/GenBank/DDBJ whole genome shotgun (WGS) entry which is preliminary data.</text>
</comment>
<comment type="cofactor">
    <cofactor evidence="7">
        <name>heme</name>
        <dbReference type="ChEBI" id="CHEBI:30413"/>
    </cofactor>
</comment>
<dbReference type="GO" id="GO:0020037">
    <property type="term" value="F:heme binding"/>
    <property type="evidence" value="ECO:0007669"/>
    <property type="project" value="InterPro"/>
</dbReference>
<evidence type="ECO:0000256" key="1">
    <source>
        <dbReference type="ARBA" id="ARBA00010617"/>
    </source>
</evidence>
<organism evidence="9 10">
    <name type="scientific">Coptis chinensis</name>
    <dbReference type="NCBI Taxonomy" id="261450"/>
    <lineage>
        <taxon>Eukaryota</taxon>
        <taxon>Viridiplantae</taxon>
        <taxon>Streptophyta</taxon>
        <taxon>Embryophyta</taxon>
        <taxon>Tracheophyta</taxon>
        <taxon>Spermatophyta</taxon>
        <taxon>Magnoliopsida</taxon>
        <taxon>Ranunculales</taxon>
        <taxon>Ranunculaceae</taxon>
        <taxon>Coptidoideae</taxon>
        <taxon>Coptis</taxon>
    </lineage>
</organism>
<proteinExistence type="inferred from homology"/>
<dbReference type="PROSITE" id="PS00086">
    <property type="entry name" value="CYTOCHROME_P450"/>
    <property type="match status" value="1"/>
</dbReference>
<dbReference type="Pfam" id="PF00067">
    <property type="entry name" value="p450"/>
    <property type="match status" value="1"/>
</dbReference>
<keyword evidence="2 7" id="KW-0349">Heme</keyword>
<gene>
    <name evidence="9" type="ORF">IFM89_029222</name>
</gene>
<evidence type="ECO:0000256" key="6">
    <source>
        <dbReference type="ARBA" id="ARBA00023033"/>
    </source>
</evidence>
<name>A0A835ISR8_9MAGN</name>
<accession>A0A835ISR8</accession>
<evidence type="ECO:0000256" key="7">
    <source>
        <dbReference type="PIRSR" id="PIRSR602401-1"/>
    </source>
</evidence>
<dbReference type="Gene3D" id="1.10.630.10">
    <property type="entry name" value="Cytochrome P450"/>
    <property type="match status" value="1"/>
</dbReference>
<feature type="binding site" description="axial binding residue" evidence="7">
    <location>
        <position position="442"/>
    </location>
    <ligand>
        <name>heme</name>
        <dbReference type="ChEBI" id="CHEBI:30413"/>
    </ligand>
    <ligandPart>
        <name>Fe</name>
        <dbReference type="ChEBI" id="CHEBI:18248"/>
    </ligandPart>
</feature>
<dbReference type="PANTHER" id="PTHR47947">
    <property type="entry name" value="CYTOCHROME P450 82C3-RELATED"/>
    <property type="match status" value="1"/>
</dbReference>
<dbReference type="GO" id="GO:0044550">
    <property type="term" value="P:secondary metabolite biosynthetic process"/>
    <property type="evidence" value="ECO:0007669"/>
    <property type="project" value="UniProtKB-ARBA"/>
</dbReference>
<evidence type="ECO:0000256" key="8">
    <source>
        <dbReference type="RuleBase" id="RU000461"/>
    </source>
</evidence>
<keyword evidence="3 7" id="KW-0479">Metal-binding</keyword>
<dbReference type="GO" id="GO:0016705">
    <property type="term" value="F:oxidoreductase activity, acting on paired donors, with incorporation or reduction of molecular oxygen"/>
    <property type="evidence" value="ECO:0007669"/>
    <property type="project" value="InterPro"/>
</dbReference>
<dbReference type="GO" id="GO:0004497">
    <property type="term" value="F:monooxygenase activity"/>
    <property type="evidence" value="ECO:0007669"/>
    <property type="project" value="UniProtKB-KW"/>
</dbReference>
<keyword evidence="5 7" id="KW-0408">Iron</keyword>
<dbReference type="PRINTS" id="PR00385">
    <property type="entry name" value="P450"/>
</dbReference>
<dbReference type="InterPro" id="IPR050651">
    <property type="entry name" value="Plant_Cytochrome_P450_Monoox"/>
</dbReference>
<protein>
    <recommendedName>
        <fullName evidence="11">Cytochrome P450</fullName>
    </recommendedName>
</protein>
<dbReference type="EMBL" id="JADFTS010000002">
    <property type="protein sequence ID" value="KAF9622002.1"/>
    <property type="molecule type" value="Genomic_DNA"/>
</dbReference>
<dbReference type="InterPro" id="IPR017972">
    <property type="entry name" value="Cyt_P450_CS"/>
</dbReference>
<dbReference type="OrthoDB" id="1055148at2759"/>
<dbReference type="CDD" id="cd20653">
    <property type="entry name" value="CYP81"/>
    <property type="match status" value="1"/>
</dbReference>
<dbReference type="GO" id="GO:0005506">
    <property type="term" value="F:iron ion binding"/>
    <property type="evidence" value="ECO:0007669"/>
    <property type="project" value="InterPro"/>
</dbReference>
<dbReference type="PRINTS" id="PR00463">
    <property type="entry name" value="EP450I"/>
</dbReference>
<keyword evidence="6 8" id="KW-0503">Monooxygenase</keyword>
<dbReference type="InterPro" id="IPR002401">
    <property type="entry name" value="Cyt_P450_E_grp-I"/>
</dbReference>
<dbReference type="Proteomes" id="UP000631114">
    <property type="component" value="Unassembled WGS sequence"/>
</dbReference>
<dbReference type="AlphaFoldDB" id="A0A835ISR8"/>
<reference evidence="9 10" key="1">
    <citation type="submission" date="2020-10" db="EMBL/GenBank/DDBJ databases">
        <title>The Coptis chinensis genome and diversification of protoberbering-type alkaloids.</title>
        <authorList>
            <person name="Wang B."/>
            <person name="Shu S."/>
            <person name="Song C."/>
            <person name="Liu Y."/>
        </authorList>
    </citation>
    <scope>NUCLEOTIDE SEQUENCE [LARGE SCALE GENOMIC DNA]</scope>
    <source>
        <strain evidence="9">HL-2020</strain>
        <tissue evidence="9">Leaf</tissue>
    </source>
</reference>
<evidence type="ECO:0000256" key="5">
    <source>
        <dbReference type="ARBA" id="ARBA00023004"/>
    </source>
</evidence>
<evidence type="ECO:0000256" key="2">
    <source>
        <dbReference type="ARBA" id="ARBA00022617"/>
    </source>
</evidence>
<dbReference type="InterPro" id="IPR036396">
    <property type="entry name" value="Cyt_P450_sf"/>
</dbReference>
<dbReference type="InterPro" id="IPR001128">
    <property type="entry name" value="Cyt_P450"/>
</dbReference>
<evidence type="ECO:0008006" key="11">
    <source>
        <dbReference type="Google" id="ProtNLM"/>
    </source>
</evidence>
<dbReference type="SUPFAM" id="SSF48264">
    <property type="entry name" value="Cytochrome P450"/>
    <property type="match status" value="1"/>
</dbReference>
<sequence>MDSVNYILIFFILFITKYLFQKLTNQNLPPSPSTLPLLGHLHLLKKPLHTTLQSLSLKHGSIMFLKFGFRNVLTVSSPTYVEEIFTTNDIVFANRPNLVAGQHLGQNYTALGWVPYGEHWRNLRRVTSIEIFSSNRLLLSSHLRSEEIKRSVKEMFSQTRLDEWKFIDVRSMLFDLTVNIMMRIVVGRPCYGENMGIEEKSRMREFLKETFVPNMALNLGDIYPVFRRFFSFVGLDKKLVKLQSTREEFLQGLIEETRIKRVNDSIDGEKNRTTVTDGLLSLQKMEPDYYSDDAIQGIISIMFTAGTDTSSATMEWAMSLLLNHPEVLEKARAEIDSHIENSRLIDESDLSNLPYLHCILNETLRLFPAGPLLVPHSSSEECTIGGYKIPRGTMLLVNAYAIHRDPKLWEEPNSFKPERFTGVQGEREGFKFIPFGLGRRACPGAGLGVKSVSLVVGTLIQCFEWKRLGPELVDLTEWPGTTMPKAESLEATYRPRPQLMQFLSQL</sequence>
<keyword evidence="4 8" id="KW-0560">Oxidoreductase</keyword>
<evidence type="ECO:0000313" key="9">
    <source>
        <dbReference type="EMBL" id="KAF9622002.1"/>
    </source>
</evidence>
<evidence type="ECO:0000256" key="3">
    <source>
        <dbReference type="ARBA" id="ARBA00022723"/>
    </source>
</evidence>
<evidence type="ECO:0000313" key="10">
    <source>
        <dbReference type="Proteomes" id="UP000631114"/>
    </source>
</evidence>